<keyword evidence="3" id="KW-1185">Reference proteome</keyword>
<gene>
    <name evidence="2" type="ORF">SBAD_LOCUS12054</name>
</gene>
<proteinExistence type="predicted"/>
<dbReference type="OrthoDB" id="2015551at2759"/>
<dbReference type="PANTHER" id="PTHR10003">
    <property type="entry name" value="SUPEROXIDE DISMUTASE CU-ZN -RELATED"/>
    <property type="match status" value="1"/>
</dbReference>
<organism evidence="4">
    <name type="scientific">Soboliphyme baturini</name>
    <dbReference type="NCBI Taxonomy" id="241478"/>
    <lineage>
        <taxon>Eukaryota</taxon>
        <taxon>Metazoa</taxon>
        <taxon>Ecdysozoa</taxon>
        <taxon>Nematoda</taxon>
        <taxon>Enoplea</taxon>
        <taxon>Dorylaimia</taxon>
        <taxon>Dioctophymatida</taxon>
        <taxon>Dioctophymatoidea</taxon>
        <taxon>Soboliphymatidae</taxon>
        <taxon>Soboliphyme</taxon>
    </lineage>
</organism>
<evidence type="ECO:0000313" key="2">
    <source>
        <dbReference type="EMBL" id="VDP45068.1"/>
    </source>
</evidence>
<feature type="domain" description="Superoxide dismutase copper/zinc binding" evidence="1">
    <location>
        <begin position="53"/>
        <end position="177"/>
    </location>
</feature>
<accession>A0A183J856</accession>
<dbReference type="InterPro" id="IPR001424">
    <property type="entry name" value="SOD_Cu_Zn_dom"/>
</dbReference>
<dbReference type="Proteomes" id="UP000270296">
    <property type="component" value="Unassembled WGS sequence"/>
</dbReference>
<dbReference type="AlphaFoldDB" id="A0A183J856"/>
<dbReference type="GO" id="GO:0005507">
    <property type="term" value="F:copper ion binding"/>
    <property type="evidence" value="ECO:0007669"/>
    <property type="project" value="InterPro"/>
</dbReference>
<evidence type="ECO:0000259" key="1">
    <source>
        <dbReference type="Pfam" id="PF00080"/>
    </source>
</evidence>
<reference evidence="2 3" key="2">
    <citation type="submission" date="2018-11" db="EMBL/GenBank/DDBJ databases">
        <authorList>
            <consortium name="Pathogen Informatics"/>
        </authorList>
    </citation>
    <scope>NUCLEOTIDE SEQUENCE [LARGE SCALE GENOMIC DNA]</scope>
</reference>
<protein>
    <submittedName>
        <fullName evidence="4">Superoxide dismutase</fullName>
    </submittedName>
</protein>
<dbReference type="Pfam" id="PF00080">
    <property type="entry name" value="Sod_Cu"/>
    <property type="match status" value="1"/>
</dbReference>
<dbReference type="SUPFAM" id="SSF49329">
    <property type="entry name" value="Cu,Zn superoxide dismutase-like"/>
    <property type="match status" value="1"/>
</dbReference>
<dbReference type="WBParaSite" id="SBAD_0001245801-mRNA-1">
    <property type="protein sequence ID" value="SBAD_0001245801-mRNA-1"/>
    <property type="gene ID" value="SBAD_0001245801"/>
</dbReference>
<name>A0A183J856_9BILA</name>
<dbReference type="InterPro" id="IPR024134">
    <property type="entry name" value="SOD_Cu/Zn_/chaperone"/>
</dbReference>
<sequence>MCPPLGMFSNPHQPEQYDYKTIIWSESIINNQGILGHGNQKATVSLVSSDRSVQGLLTLTEVNNRVQLTGSIGGVSPGLYSFQVYEKGDVSSPCNSVGLPIDFFRPQQGSASIASPTSSHFESFRVDSLSSTTVNINSLRVSLNGPNSIVGRSLVLIRQDANGIVGTYGTKVACGVIGIV</sequence>
<reference evidence="4" key="1">
    <citation type="submission" date="2016-06" db="UniProtKB">
        <authorList>
            <consortium name="WormBaseParasite"/>
        </authorList>
    </citation>
    <scope>IDENTIFICATION</scope>
</reference>
<evidence type="ECO:0000313" key="3">
    <source>
        <dbReference type="Proteomes" id="UP000270296"/>
    </source>
</evidence>
<dbReference type="EMBL" id="UZAM01016869">
    <property type="protein sequence ID" value="VDP45068.1"/>
    <property type="molecule type" value="Genomic_DNA"/>
</dbReference>
<evidence type="ECO:0000313" key="4">
    <source>
        <dbReference type="WBParaSite" id="SBAD_0001245801-mRNA-1"/>
    </source>
</evidence>
<dbReference type="InterPro" id="IPR036423">
    <property type="entry name" value="SOD-like_Cu/Zn_dom_sf"/>
</dbReference>
<dbReference type="Gene3D" id="2.60.40.200">
    <property type="entry name" value="Superoxide dismutase, copper/zinc binding domain"/>
    <property type="match status" value="1"/>
</dbReference>
<dbReference type="GO" id="GO:0006801">
    <property type="term" value="P:superoxide metabolic process"/>
    <property type="evidence" value="ECO:0007669"/>
    <property type="project" value="InterPro"/>
</dbReference>
<dbReference type="PRINTS" id="PR00068">
    <property type="entry name" value="CUZNDISMTASE"/>
</dbReference>